<organism evidence="3 4">
    <name type="scientific">Dyella soli</name>
    <dbReference type="NCBI Taxonomy" id="522319"/>
    <lineage>
        <taxon>Bacteria</taxon>
        <taxon>Pseudomonadati</taxon>
        <taxon>Pseudomonadota</taxon>
        <taxon>Gammaproteobacteria</taxon>
        <taxon>Lysobacterales</taxon>
        <taxon>Rhodanobacteraceae</taxon>
        <taxon>Dyella</taxon>
    </lineage>
</organism>
<dbReference type="InterPro" id="IPR000801">
    <property type="entry name" value="Esterase-like"/>
</dbReference>
<dbReference type="InterPro" id="IPR050955">
    <property type="entry name" value="Plant_Biomass_Hydrol_Est"/>
</dbReference>
<dbReference type="SUPFAM" id="SSF53474">
    <property type="entry name" value="alpha/beta-Hydrolases"/>
    <property type="match status" value="1"/>
</dbReference>
<comment type="caution">
    <text evidence="3">The sequence shown here is derived from an EMBL/GenBank/DDBJ whole genome shotgun (WGS) entry which is preliminary data.</text>
</comment>
<dbReference type="Gene3D" id="3.40.50.1820">
    <property type="entry name" value="alpha/beta hydrolase"/>
    <property type="match status" value="1"/>
</dbReference>
<dbReference type="Pfam" id="PF00756">
    <property type="entry name" value="Esterase"/>
    <property type="match status" value="1"/>
</dbReference>
<gene>
    <name evidence="3" type="ORF">EZM97_00630</name>
</gene>
<dbReference type="Proteomes" id="UP000291822">
    <property type="component" value="Unassembled WGS sequence"/>
</dbReference>
<dbReference type="EMBL" id="SJTG01000001">
    <property type="protein sequence ID" value="TCI13742.1"/>
    <property type="molecule type" value="Genomic_DNA"/>
</dbReference>
<dbReference type="InterPro" id="IPR029058">
    <property type="entry name" value="AB_hydrolase_fold"/>
</dbReference>
<keyword evidence="1 2" id="KW-0732">Signal</keyword>
<dbReference type="AlphaFoldDB" id="A0A4R0YWG0"/>
<evidence type="ECO:0000256" key="2">
    <source>
        <dbReference type="SAM" id="SignalP"/>
    </source>
</evidence>
<name>A0A4R0YWG0_9GAMM</name>
<protein>
    <submittedName>
        <fullName evidence="3">Esterase</fullName>
    </submittedName>
</protein>
<dbReference type="PANTHER" id="PTHR43037:SF1">
    <property type="entry name" value="BLL1128 PROTEIN"/>
    <property type="match status" value="1"/>
</dbReference>
<dbReference type="PANTHER" id="PTHR43037">
    <property type="entry name" value="UNNAMED PRODUCT-RELATED"/>
    <property type="match status" value="1"/>
</dbReference>
<accession>A0A4R0YWG0</accession>
<feature type="chain" id="PRO_5020343455" evidence="2">
    <location>
        <begin position="19"/>
        <end position="257"/>
    </location>
</feature>
<feature type="signal peptide" evidence="2">
    <location>
        <begin position="1"/>
        <end position="18"/>
    </location>
</feature>
<evidence type="ECO:0000256" key="1">
    <source>
        <dbReference type="ARBA" id="ARBA00022729"/>
    </source>
</evidence>
<evidence type="ECO:0000313" key="4">
    <source>
        <dbReference type="Proteomes" id="UP000291822"/>
    </source>
</evidence>
<reference evidence="3 4" key="1">
    <citation type="submission" date="2019-02" db="EMBL/GenBank/DDBJ databases">
        <title>Dyella amyloliquefaciens sp. nov., isolated from forest soil.</title>
        <authorList>
            <person name="Gao Z.-H."/>
            <person name="Qiu L.-H."/>
        </authorList>
    </citation>
    <scope>NUCLEOTIDE SEQUENCE [LARGE SCALE GENOMIC DNA]</scope>
    <source>
        <strain evidence="3 4">KACC 12747</strain>
    </source>
</reference>
<sequence>MRFAFLLLLTLMTFNATADDARFLERDVTVQGETLHYRVFVPDGWTSKRTWPVVLFLHGSGERGSDNAKTLSQGLPPWLRTHGKDFPAVVVIPQVASGAYWSGKYEEAAIKALEASIDEFHGDRQRLYLTGLSMGGFGSWQIAKDHPDLFAAAVIICGGIEHPPRLESPSHVDGVPDGVDPYAWVASNIGTLPVWLFHGSDDPVVSVEGSRGMHHALEARKKEVRYTEYPGMGHGVWENAYATPGLWPWVFGHVKAQ</sequence>
<proteinExistence type="predicted"/>
<evidence type="ECO:0000313" key="3">
    <source>
        <dbReference type="EMBL" id="TCI13742.1"/>
    </source>
</evidence>
<keyword evidence="4" id="KW-1185">Reference proteome</keyword>